<dbReference type="Proteomes" id="UP001341840">
    <property type="component" value="Unassembled WGS sequence"/>
</dbReference>
<gene>
    <name evidence="1" type="ORF">PIB30_072273</name>
</gene>
<sequence length="74" mass="7840">MMVAGLHGATTAVGHRNRCCVTGIHHRHYYLVNVAAAAGNGRRNCYSPIPFGISEENKFAAVSLSIEVATVAAE</sequence>
<keyword evidence="2" id="KW-1185">Reference proteome</keyword>
<evidence type="ECO:0000313" key="2">
    <source>
        <dbReference type="Proteomes" id="UP001341840"/>
    </source>
</evidence>
<accession>A0ABU6UQ28</accession>
<name>A0ABU6UQ28_9FABA</name>
<organism evidence="1 2">
    <name type="scientific">Stylosanthes scabra</name>
    <dbReference type="NCBI Taxonomy" id="79078"/>
    <lineage>
        <taxon>Eukaryota</taxon>
        <taxon>Viridiplantae</taxon>
        <taxon>Streptophyta</taxon>
        <taxon>Embryophyta</taxon>
        <taxon>Tracheophyta</taxon>
        <taxon>Spermatophyta</taxon>
        <taxon>Magnoliopsida</taxon>
        <taxon>eudicotyledons</taxon>
        <taxon>Gunneridae</taxon>
        <taxon>Pentapetalae</taxon>
        <taxon>rosids</taxon>
        <taxon>fabids</taxon>
        <taxon>Fabales</taxon>
        <taxon>Fabaceae</taxon>
        <taxon>Papilionoideae</taxon>
        <taxon>50 kb inversion clade</taxon>
        <taxon>dalbergioids sensu lato</taxon>
        <taxon>Dalbergieae</taxon>
        <taxon>Pterocarpus clade</taxon>
        <taxon>Stylosanthes</taxon>
    </lineage>
</organism>
<evidence type="ECO:0008006" key="3">
    <source>
        <dbReference type="Google" id="ProtNLM"/>
    </source>
</evidence>
<reference evidence="1 2" key="1">
    <citation type="journal article" date="2023" name="Plants (Basel)">
        <title>Bridging the Gap: Combining Genomics and Transcriptomics Approaches to Understand Stylosanthes scabra, an Orphan Legume from the Brazilian Caatinga.</title>
        <authorList>
            <person name="Ferreira-Neto J.R.C."/>
            <person name="da Silva M.D."/>
            <person name="Binneck E."/>
            <person name="de Melo N.F."/>
            <person name="da Silva R.H."/>
            <person name="de Melo A.L.T.M."/>
            <person name="Pandolfi V."/>
            <person name="Bustamante F.O."/>
            <person name="Brasileiro-Vidal A.C."/>
            <person name="Benko-Iseppon A.M."/>
        </authorList>
    </citation>
    <scope>NUCLEOTIDE SEQUENCE [LARGE SCALE GENOMIC DNA]</scope>
    <source>
        <tissue evidence="1">Leaves</tissue>
    </source>
</reference>
<proteinExistence type="predicted"/>
<protein>
    <recommendedName>
        <fullName evidence="3">Secreted protein</fullName>
    </recommendedName>
</protein>
<comment type="caution">
    <text evidence="1">The sequence shown here is derived from an EMBL/GenBank/DDBJ whole genome shotgun (WGS) entry which is preliminary data.</text>
</comment>
<dbReference type="EMBL" id="JASCZI010121681">
    <property type="protein sequence ID" value="MED6162625.1"/>
    <property type="molecule type" value="Genomic_DNA"/>
</dbReference>
<evidence type="ECO:0000313" key="1">
    <source>
        <dbReference type="EMBL" id="MED6162625.1"/>
    </source>
</evidence>